<proteinExistence type="predicted"/>
<organism evidence="1 2">
    <name type="scientific">Dryococelus australis</name>
    <dbReference type="NCBI Taxonomy" id="614101"/>
    <lineage>
        <taxon>Eukaryota</taxon>
        <taxon>Metazoa</taxon>
        <taxon>Ecdysozoa</taxon>
        <taxon>Arthropoda</taxon>
        <taxon>Hexapoda</taxon>
        <taxon>Insecta</taxon>
        <taxon>Pterygota</taxon>
        <taxon>Neoptera</taxon>
        <taxon>Polyneoptera</taxon>
        <taxon>Phasmatodea</taxon>
        <taxon>Verophasmatodea</taxon>
        <taxon>Anareolatae</taxon>
        <taxon>Phasmatidae</taxon>
        <taxon>Eurycanthinae</taxon>
        <taxon>Dryococelus</taxon>
    </lineage>
</organism>
<dbReference type="EMBL" id="JARBHB010000005">
    <property type="protein sequence ID" value="KAJ8882831.1"/>
    <property type="molecule type" value="Genomic_DNA"/>
</dbReference>
<evidence type="ECO:0000313" key="1">
    <source>
        <dbReference type="EMBL" id="KAJ8882831.1"/>
    </source>
</evidence>
<gene>
    <name evidence="1" type="ORF">PR048_014645</name>
</gene>
<accession>A0ABQ9HF82</accession>
<name>A0ABQ9HF82_9NEOP</name>
<protein>
    <submittedName>
        <fullName evidence="1">Uncharacterized protein</fullName>
    </submittedName>
</protein>
<evidence type="ECO:0000313" key="2">
    <source>
        <dbReference type="Proteomes" id="UP001159363"/>
    </source>
</evidence>
<comment type="caution">
    <text evidence="1">The sequence shown here is derived from an EMBL/GenBank/DDBJ whole genome shotgun (WGS) entry which is preliminary data.</text>
</comment>
<dbReference type="Proteomes" id="UP001159363">
    <property type="component" value="Chromosome 4"/>
</dbReference>
<sequence>MARDGDLAKDVEERCFEEKRPRGRPRLRWLDAIKEDIRKADIPEEEWRDRALWRRQIGDAMVRLQSVMPLQ</sequence>
<reference evidence="1 2" key="1">
    <citation type="submission" date="2023-02" db="EMBL/GenBank/DDBJ databases">
        <title>LHISI_Scaffold_Assembly.</title>
        <authorList>
            <person name="Stuart O.P."/>
            <person name="Cleave R."/>
            <person name="Magrath M.J.L."/>
            <person name="Mikheyev A.S."/>
        </authorList>
    </citation>
    <scope>NUCLEOTIDE SEQUENCE [LARGE SCALE GENOMIC DNA]</scope>
    <source>
        <strain evidence="1">Daus_M_001</strain>
        <tissue evidence="1">Leg muscle</tissue>
    </source>
</reference>
<keyword evidence="2" id="KW-1185">Reference proteome</keyword>